<comment type="caution">
    <text evidence="1">The sequence shown here is derived from an EMBL/GenBank/DDBJ whole genome shotgun (WGS) entry which is preliminary data.</text>
</comment>
<keyword evidence="2" id="KW-1185">Reference proteome</keyword>
<proteinExistence type="predicted"/>
<dbReference type="EMBL" id="BMAT01011683">
    <property type="protein sequence ID" value="GFR77292.1"/>
    <property type="molecule type" value="Genomic_DNA"/>
</dbReference>
<protein>
    <submittedName>
        <fullName evidence="1">Uncharacterized protein</fullName>
    </submittedName>
</protein>
<evidence type="ECO:0000313" key="1">
    <source>
        <dbReference type="EMBL" id="GFR77292.1"/>
    </source>
</evidence>
<dbReference type="Proteomes" id="UP000762676">
    <property type="component" value="Unassembled WGS sequence"/>
</dbReference>
<organism evidence="1 2">
    <name type="scientific">Elysia marginata</name>
    <dbReference type="NCBI Taxonomy" id="1093978"/>
    <lineage>
        <taxon>Eukaryota</taxon>
        <taxon>Metazoa</taxon>
        <taxon>Spiralia</taxon>
        <taxon>Lophotrochozoa</taxon>
        <taxon>Mollusca</taxon>
        <taxon>Gastropoda</taxon>
        <taxon>Heterobranchia</taxon>
        <taxon>Euthyneura</taxon>
        <taxon>Panpulmonata</taxon>
        <taxon>Sacoglossa</taxon>
        <taxon>Placobranchoidea</taxon>
        <taxon>Plakobranchidae</taxon>
        <taxon>Elysia</taxon>
    </lineage>
</organism>
<dbReference type="AlphaFoldDB" id="A0AAV4FVB7"/>
<gene>
    <name evidence="1" type="ORF">ElyMa_005821400</name>
</gene>
<sequence length="140" mass="15256">MMIGLYNLFNSFTLPSNRLFVGFGDRSDVAVTGKTTRETYLTSITDSQLLQLSVISPCSVKENIVLSPSHKLDTAAVLHALNLCDSFGVLRYEREALQFQLEPSTGRQRSLSGDGDKLTLNTFSSQLIPTATDVHTGSVA</sequence>
<reference evidence="1 2" key="1">
    <citation type="journal article" date="2021" name="Elife">
        <title>Chloroplast acquisition without the gene transfer in kleptoplastic sea slugs, Plakobranchus ocellatus.</title>
        <authorList>
            <person name="Maeda T."/>
            <person name="Takahashi S."/>
            <person name="Yoshida T."/>
            <person name="Shimamura S."/>
            <person name="Takaki Y."/>
            <person name="Nagai Y."/>
            <person name="Toyoda A."/>
            <person name="Suzuki Y."/>
            <person name="Arimoto A."/>
            <person name="Ishii H."/>
            <person name="Satoh N."/>
            <person name="Nishiyama T."/>
            <person name="Hasebe M."/>
            <person name="Maruyama T."/>
            <person name="Minagawa J."/>
            <person name="Obokata J."/>
            <person name="Shigenobu S."/>
        </authorList>
    </citation>
    <scope>NUCLEOTIDE SEQUENCE [LARGE SCALE GENOMIC DNA]</scope>
</reference>
<evidence type="ECO:0000313" key="2">
    <source>
        <dbReference type="Proteomes" id="UP000762676"/>
    </source>
</evidence>
<accession>A0AAV4FVB7</accession>
<name>A0AAV4FVB7_9GAST</name>